<proteinExistence type="predicted"/>
<reference evidence="3" key="1">
    <citation type="submission" date="2016-10" db="EMBL/GenBank/DDBJ databases">
        <authorList>
            <person name="Varghese N."/>
            <person name="Submissions S."/>
        </authorList>
    </citation>
    <scope>NUCLEOTIDE SEQUENCE [LARGE SCALE GENOMIC DNA]</scope>
    <source>
        <strain evidence="3">VPI 5359</strain>
    </source>
</reference>
<organism evidence="2 3">
    <name type="scientific">Eubacterium barkeri</name>
    <name type="common">Clostridium barkeri</name>
    <dbReference type="NCBI Taxonomy" id="1528"/>
    <lineage>
        <taxon>Bacteria</taxon>
        <taxon>Bacillati</taxon>
        <taxon>Bacillota</taxon>
        <taxon>Clostridia</taxon>
        <taxon>Eubacteriales</taxon>
        <taxon>Eubacteriaceae</taxon>
        <taxon>Eubacterium</taxon>
    </lineage>
</organism>
<evidence type="ECO:0000313" key="3">
    <source>
        <dbReference type="Proteomes" id="UP000199652"/>
    </source>
</evidence>
<evidence type="ECO:0000313" key="2">
    <source>
        <dbReference type="EMBL" id="SDY29815.1"/>
    </source>
</evidence>
<evidence type="ECO:0000256" key="1">
    <source>
        <dbReference type="SAM" id="Phobius"/>
    </source>
</evidence>
<dbReference type="PROSITE" id="PS51257">
    <property type="entry name" value="PROKAR_LIPOPROTEIN"/>
    <property type="match status" value="1"/>
</dbReference>
<name>A0A1H3IR77_EUBBA</name>
<gene>
    <name evidence="2" type="ORF">SAMN04488579_12438</name>
</gene>
<keyword evidence="1" id="KW-0472">Membrane</keyword>
<dbReference type="Proteomes" id="UP000199652">
    <property type="component" value="Unassembled WGS sequence"/>
</dbReference>
<keyword evidence="1" id="KW-0812">Transmembrane</keyword>
<dbReference type="EMBL" id="FNOU01000024">
    <property type="protein sequence ID" value="SDY29815.1"/>
    <property type="molecule type" value="Genomic_DNA"/>
</dbReference>
<evidence type="ECO:0008006" key="4">
    <source>
        <dbReference type="Google" id="ProtNLM"/>
    </source>
</evidence>
<sequence length="48" mass="5210">MTDKSWRHIAQATAAISGCAAVAFAVWMTGSAWCLWGLVLVGWMLEVI</sequence>
<protein>
    <recommendedName>
        <fullName evidence="4">Lipoprotein</fullName>
    </recommendedName>
</protein>
<accession>A0A1H3IR77</accession>
<dbReference type="RefSeq" id="WP_176770930.1">
    <property type="nucleotide sequence ID" value="NZ_FNOU01000024.1"/>
</dbReference>
<dbReference type="AlphaFoldDB" id="A0A1H3IR77"/>
<feature type="transmembrane region" description="Helical" evidence="1">
    <location>
        <begin position="12"/>
        <end position="45"/>
    </location>
</feature>
<keyword evidence="3" id="KW-1185">Reference proteome</keyword>
<keyword evidence="1" id="KW-1133">Transmembrane helix</keyword>
<dbReference type="STRING" id="1528.SAMN04488579_12438"/>